<dbReference type="InterPro" id="IPR011545">
    <property type="entry name" value="DEAD/DEAH_box_helicase_dom"/>
</dbReference>
<evidence type="ECO:0000256" key="13">
    <source>
        <dbReference type="ARBA" id="ARBA00047984"/>
    </source>
</evidence>
<dbReference type="FunFam" id="3.40.50.300:FF:000460">
    <property type="entry name" value="RNA helicase"/>
    <property type="match status" value="1"/>
</dbReference>
<feature type="region of interest" description="Disordered" evidence="17">
    <location>
        <begin position="551"/>
        <end position="579"/>
    </location>
</feature>
<keyword evidence="3" id="KW-0698">rRNA processing</keyword>
<dbReference type="Pfam" id="PF00270">
    <property type="entry name" value="DEAD"/>
    <property type="match status" value="1"/>
</dbReference>
<dbReference type="FunFam" id="3.40.50.300:FF:000379">
    <property type="entry name" value="RNA helicase"/>
    <property type="match status" value="1"/>
</dbReference>
<evidence type="ECO:0000256" key="7">
    <source>
        <dbReference type="ARBA" id="ARBA00022840"/>
    </source>
</evidence>
<evidence type="ECO:0000259" key="20">
    <source>
        <dbReference type="PROSITE" id="PS51195"/>
    </source>
</evidence>
<dbReference type="AlphaFoldDB" id="A0A8H3F1Y9"/>
<name>A0A8H3F1Y9_9LECA</name>
<comment type="domain">
    <text evidence="16">The Q motif is unique to and characteristic of the DEAD box family of RNA helicases and controls ATP binding and hydrolysis.</text>
</comment>
<evidence type="ECO:0000256" key="10">
    <source>
        <dbReference type="ARBA" id="ARBA00024310"/>
    </source>
</evidence>
<evidence type="ECO:0000256" key="3">
    <source>
        <dbReference type="ARBA" id="ARBA00022552"/>
    </source>
</evidence>
<dbReference type="Gene3D" id="3.40.50.300">
    <property type="entry name" value="P-loop containing nucleotide triphosphate hydrolases"/>
    <property type="match status" value="2"/>
</dbReference>
<dbReference type="EMBL" id="CAJPDQ010000012">
    <property type="protein sequence ID" value="CAF9917786.1"/>
    <property type="molecule type" value="Genomic_DNA"/>
</dbReference>
<keyword evidence="5 15" id="KW-0378">Hydrolase</keyword>
<dbReference type="GO" id="GO:0006364">
    <property type="term" value="P:rRNA processing"/>
    <property type="evidence" value="ECO:0007669"/>
    <property type="project" value="UniProtKB-KW"/>
</dbReference>
<evidence type="ECO:0000256" key="9">
    <source>
        <dbReference type="ARBA" id="ARBA00023242"/>
    </source>
</evidence>
<dbReference type="SMART" id="SM00490">
    <property type="entry name" value="HELICc"/>
    <property type="match status" value="1"/>
</dbReference>
<evidence type="ECO:0000256" key="5">
    <source>
        <dbReference type="ARBA" id="ARBA00022801"/>
    </source>
</evidence>
<dbReference type="InterPro" id="IPR000629">
    <property type="entry name" value="RNA-helicase_DEAD-box_CS"/>
</dbReference>
<feature type="domain" description="DEAD-box RNA helicase Q" evidence="20">
    <location>
        <begin position="99"/>
        <end position="127"/>
    </location>
</feature>
<dbReference type="PANTHER" id="PTHR24031">
    <property type="entry name" value="RNA HELICASE"/>
    <property type="match status" value="1"/>
</dbReference>
<dbReference type="GO" id="GO:0005730">
    <property type="term" value="C:nucleolus"/>
    <property type="evidence" value="ECO:0007669"/>
    <property type="project" value="UniProtKB-SubCell"/>
</dbReference>
<dbReference type="PROSITE" id="PS00039">
    <property type="entry name" value="DEAD_ATP_HELICASE"/>
    <property type="match status" value="1"/>
</dbReference>
<evidence type="ECO:0000256" key="4">
    <source>
        <dbReference type="ARBA" id="ARBA00022741"/>
    </source>
</evidence>
<dbReference type="SMART" id="SM01178">
    <property type="entry name" value="DUF4217"/>
    <property type="match status" value="1"/>
</dbReference>
<dbReference type="InterPro" id="IPR044773">
    <property type="entry name" value="DDX18/Has1_DEADc"/>
</dbReference>
<protein>
    <recommendedName>
        <fullName evidence="16">ATP-dependent RNA helicase</fullName>
        <ecNumber evidence="16">3.6.4.13</ecNumber>
    </recommendedName>
</protein>
<dbReference type="InterPro" id="IPR014001">
    <property type="entry name" value="Helicase_ATP-bd"/>
</dbReference>
<comment type="subunit">
    <text evidence="12">Associates in the nucleolus with the 60S and pre-60S ribosomal subunits.</text>
</comment>
<keyword evidence="6 15" id="KW-0347">Helicase</keyword>
<dbReference type="InterPro" id="IPR014014">
    <property type="entry name" value="RNA_helicase_DEAD_Q_motif"/>
</dbReference>
<evidence type="ECO:0000256" key="2">
    <source>
        <dbReference type="ARBA" id="ARBA00022517"/>
    </source>
</evidence>
<evidence type="ECO:0000256" key="16">
    <source>
        <dbReference type="RuleBase" id="RU365068"/>
    </source>
</evidence>
<comment type="function">
    <text evidence="10">ATP-dependent RNA helicase involved in 40S ribosomal subunit biogenesis. Required for the processing and cleavage of 35S pre-rRNA at sites A0, A1, and A2, leading to mature 18S rRNA.</text>
</comment>
<keyword evidence="7 15" id="KW-0067">ATP-binding</keyword>
<evidence type="ECO:0000259" key="18">
    <source>
        <dbReference type="PROSITE" id="PS51192"/>
    </source>
</evidence>
<gene>
    <name evidence="21" type="primary">HAS1</name>
    <name evidence="21" type="ORF">GOMPHAMPRED_001378</name>
</gene>
<feature type="short sequence motif" description="Q motif" evidence="14">
    <location>
        <begin position="99"/>
        <end position="127"/>
    </location>
</feature>
<evidence type="ECO:0000256" key="14">
    <source>
        <dbReference type="PROSITE-ProRule" id="PRU00552"/>
    </source>
</evidence>
<evidence type="ECO:0000256" key="8">
    <source>
        <dbReference type="ARBA" id="ARBA00022884"/>
    </source>
</evidence>
<evidence type="ECO:0000256" key="15">
    <source>
        <dbReference type="RuleBase" id="RU000492"/>
    </source>
</evidence>
<dbReference type="Pfam" id="PF13959">
    <property type="entry name" value="CTE_SPB4"/>
    <property type="match status" value="1"/>
</dbReference>
<feature type="compositionally biased region" description="Basic and acidic residues" evidence="17">
    <location>
        <begin position="553"/>
        <end position="564"/>
    </location>
</feature>
<dbReference type="Pfam" id="PF00271">
    <property type="entry name" value="Helicase_C"/>
    <property type="match status" value="1"/>
</dbReference>
<dbReference type="SMART" id="SM00487">
    <property type="entry name" value="DEXDc"/>
    <property type="match status" value="1"/>
</dbReference>
<dbReference type="Proteomes" id="UP000664169">
    <property type="component" value="Unassembled WGS sequence"/>
</dbReference>
<dbReference type="SUPFAM" id="SSF52540">
    <property type="entry name" value="P-loop containing nucleoside triphosphate hydrolases"/>
    <property type="match status" value="1"/>
</dbReference>
<comment type="catalytic activity">
    <reaction evidence="13 16">
        <text>ATP + H2O = ADP + phosphate + H(+)</text>
        <dbReference type="Rhea" id="RHEA:13065"/>
        <dbReference type="ChEBI" id="CHEBI:15377"/>
        <dbReference type="ChEBI" id="CHEBI:15378"/>
        <dbReference type="ChEBI" id="CHEBI:30616"/>
        <dbReference type="ChEBI" id="CHEBI:43474"/>
        <dbReference type="ChEBI" id="CHEBI:456216"/>
        <dbReference type="EC" id="3.6.4.13"/>
    </reaction>
</comment>
<evidence type="ECO:0000259" key="19">
    <source>
        <dbReference type="PROSITE" id="PS51194"/>
    </source>
</evidence>
<evidence type="ECO:0000313" key="22">
    <source>
        <dbReference type="Proteomes" id="UP000664169"/>
    </source>
</evidence>
<comment type="function">
    <text evidence="16">RNA helicase.</text>
</comment>
<feature type="compositionally biased region" description="Basic residues" evidence="17">
    <location>
        <begin position="7"/>
        <end position="16"/>
    </location>
</feature>
<dbReference type="InterPro" id="IPR025313">
    <property type="entry name" value="SPB4-like_CTE"/>
</dbReference>
<dbReference type="InterPro" id="IPR001650">
    <property type="entry name" value="Helicase_C-like"/>
</dbReference>
<dbReference type="PROSITE" id="PS51194">
    <property type="entry name" value="HELICASE_CTER"/>
    <property type="match status" value="1"/>
</dbReference>
<feature type="compositionally biased region" description="Polar residues" evidence="17">
    <location>
        <begin position="22"/>
        <end position="52"/>
    </location>
</feature>
<keyword evidence="4 15" id="KW-0547">Nucleotide-binding</keyword>
<feature type="region of interest" description="Disordered" evidence="17">
    <location>
        <begin position="1"/>
        <end position="101"/>
    </location>
</feature>
<accession>A0A8H3F1Y9</accession>
<dbReference type="InterPro" id="IPR027417">
    <property type="entry name" value="P-loop_NTPase"/>
</dbReference>
<sequence length="579" mass="64633">MDSSKPSSKKRKRKHIPITDDNLVSKSLKTQPADDASTSAKSQDNEDVQNGETKGHEGGINREGRETAEDVESKIEAAPVGDLPRSMNLSLPQTGPEPTKFSELSLNEKTMQAINEMKFDTMTEIQQRGIPPLLAGRDVLGAAKTGSGKTLAFLIPAVESLSALRFKPRNGTGVLVVSPTRELALQIFGVARELMGHHSQTYGIVMGGANRRAEAEKLAKGVNLLIATPGRLLDHLQNTPGFIFKNLKALVIDEADRILEVGFEDEMKQIIKILPKDERQTMLFSATQTTKVEDLARISLRPGPLYINVDHRKEHSTVEGLEQGYVVCDSDKRFLLLFSFLKRNMKKKTIVFFSSCACVKYYAELLNYIDLPVLDLHGKQKQQKRTNTFFEFCNAKQGTLICTDVAARGLDISAVDWVVQFDPPDDPRDYIHRVGRTARGTDGKGRSLMFLQPSEVGFLKHLKEARVPLVEFEVPSKKILNVQSQLEKLIGQNYYLNKASSAKDGYRSYLQAYASHSLRTVFDVHKLDLIKVAKSFGFPTPPRVDITLGASMGRDKKVSKRRDYGSQPKQFRNKRKVNG</sequence>
<evidence type="ECO:0000256" key="17">
    <source>
        <dbReference type="SAM" id="MobiDB-lite"/>
    </source>
</evidence>
<comment type="subcellular location">
    <subcellularLocation>
        <location evidence="1">Nucleus</location>
        <location evidence="1">Nucleolus</location>
    </subcellularLocation>
</comment>
<dbReference type="GO" id="GO:0005524">
    <property type="term" value="F:ATP binding"/>
    <property type="evidence" value="ECO:0007669"/>
    <property type="project" value="UniProtKB-UniRule"/>
</dbReference>
<dbReference type="GO" id="GO:0003724">
    <property type="term" value="F:RNA helicase activity"/>
    <property type="evidence" value="ECO:0007669"/>
    <property type="project" value="UniProtKB-EC"/>
</dbReference>
<keyword evidence="9" id="KW-0539">Nucleus</keyword>
<dbReference type="EC" id="3.6.4.13" evidence="16"/>
<feature type="domain" description="Helicase C-terminal" evidence="19">
    <location>
        <begin position="320"/>
        <end position="490"/>
    </location>
</feature>
<comment type="similarity">
    <text evidence="11">Belongs to the DEAD box helicase family. DDX18/HAS1 subfamily.</text>
</comment>
<feature type="compositionally biased region" description="Basic and acidic residues" evidence="17">
    <location>
        <begin position="53"/>
        <end position="75"/>
    </location>
</feature>
<organism evidence="21 22">
    <name type="scientific">Gomphillus americanus</name>
    <dbReference type="NCBI Taxonomy" id="1940652"/>
    <lineage>
        <taxon>Eukaryota</taxon>
        <taxon>Fungi</taxon>
        <taxon>Dikarya</taxon>
        <taxon>Ascomycota</taxon>
        <taxon>Pezizomycotina</taxon>
        <taxon>Lecanoromycetes</taxon>
        <taxon>OSLEUM clade</taxon>
        <taxon>Ostropomycetidae</taxon>
        <taxon>Ostropales</taxon>
        <taxon>Graphidaceae</taxon>
        <taxon>Gomphilloideae</taxon>
        <taxon>Gomphillus</taxon>
    </lineage>
</organism>
<feature type="domain" description="Helicase ATP-binding" evidence="18">
    <location>
        <begin position="130"/>
        <end position="306"/>
    </location>
</feature>
<reference evidence="21" key="1">
    <citation type="submission" date="2021-03" db="EMBL/GenBank/DDBJ databases">
        <authorList>
            <person name="Tagirdzhanova G."/>
        </authorList>
    </citation>
    <scope>NUCLEOTIDE SEQUENCE</scope>
</reference>
<dbReference type="GO" id="GO:0003723">
    <property type="term" value="F:RNA binding"/>
    <property type="evidence" value="ECO:0007669"/>
    <property type="project" value="UniProtKB-UniRule"/>
</dbReference>
<comment type="caution">
    <text evidence="21">The sequence shown here is derived from an EMBL/GenBank/DDBJ whole genome shotgun (WGS) entry which is preliminary data.</text>
</comment>
<evidence type="ECO:0000313" key="21">
    <source>
        <dbReference type="EMBL" id="CAF9917786.1"/>
    </source>
</evidence>
<keyword evidence="8 16" id="KW-0694">RNA-binding</keyword>
<proteinExistence type="inferred from homology"/>
<dbReference type="PROSITE" id="PS51192">
    <property type="entry name" value="HELICASE_ATP_BIND_1"/>
    <property type="match status" value="1"/>
</dbReference>
<keyword evidence="22" id="KW-1185">Reference proteome</keyword>
<dbReference type="GO" id="GO:0016787">
    <property type="term" value="F:hydrolase activity"/>
    <property type="evidence" value="ECO:0007669"/>
    <property type="project" value="UniProtKB-KW"/>
</dbReference>
<dbReference type="CDD" id="cd18787">
    <property type="entry name" value="SF2_C_DEAD"/>
    <property type="match status" value="1"/>
</dbReference>
<evidence type="ECO:0000256" key="6">
    <source>
        <dbReference type="ARBA" id="ARBA00022806"/>
    </source>
</evidence>
<evidence type="ECO:0000256" key="12">
    <source>
        <dbReference type="ARBA" id="ARBA00024365"/>
    </source>
</evidence>
<evidence type="ECO:0000256" key="1">
    <source>
        <dbReference type="ARBA" id="ARBA00004604"/>
    </source>
</evidence>
<dbReference type="CDD" id="cd17942">
    <property type="entry name" value="DEADc_DDX18"/>
    <property type="match status" value="1"/>
</dbReference>
<dbReference type="OrthoDB" id="10259640at2759"/>
<evidence type="ECO:0000256" key="11">
    <source>
        <dbReference type="ARBA" id="ARBA00024357"/>
    </source>
</evidence>
<dbReference type="PROSITE" id="PS51195">
    <property type="entry name" value="Q_MOTIF"/>
    <property type="match status" value="1"/>
</dbReference>
<keyword evidence="2" id="KW-0690">Ribosome biogenesis</keyword>